<keyword evidence="3" id="KW-0902">Two-component regulatory system</keyword>
<dbReference type="Gene3D" id="1.20.5.1930">
    <property type="match status" value="1"/>
</dbReference>
<keyword evidence="5" id="KW-1133">Transmembrane helix</keyword>
<evidence type="ECO:0000256" key="4">
    <source>
        <dbReference type="SAM" id="MobiDB-lite"/>
    </source>
</evidence>
<evidence type="ECO:0000259" key="6">
    <source>
        <dbReference type="Pfam" id="PF02518"/>
    </source>
</evidence>
<feature type="domain" description="Histidine kinase/HSP90-like ATPase" evidence="6">
    <location>
        <begin position="270"/>
        <end position="356"/>
    </location>
</feature>
<dbReference type="Pfam" id="PF07730">
    <property type="entry name" value="HisKA_3"/>
    <property type="match status" value="1"/>
</dbReference>
<keyword evidence="9" id="KW-1185">Reference proteome</keyword>
<name>A0ABT0MIX8_9GAMM</name>
<dbReference type="CDD" id="cd16917">
    <property type="entry name" value="HATPase_UhpB-NarQ-NarX-like"/>
    <property type="match status" value="1"/>
</dbReference>
<dbReference type="InterPro" id="IPR003594">
    <property type="entry name" value="HATPase_dom"/>
</dbReference>
<dbReference type="PANTHER" id="PTHR24421:SF63">
    <property type="entry name" value="SENSOR HISTIDINE KINASE DESK"/>
    <property type="match status" value="1"/>
</dbReference>
<dbReference type="PANTHER" id="PTHR24421">
    <property type="entry name" value="NITRATE/NITRITE SENSOR PROTEIN NARX-RELATED"/>
    <property type="match status" value="1"/>
</dbReference>
<evidence type="ECO:0000313" key="8">
    <source>
        <dbReference type="EMBL" id="MCL1634836.1"/>
    </source>
</evidence>
<dbReference type="Proteomes" id="UP001431217">
    <property type="component" value="Unassembled WGS sequence"/>
</dbReference>
<reference evidence="8 9" key="1">
    <citation type="submission" date="2022-05" db="EMBL/GenBank/DDBJ databases">
        <title>Luteimonas sp. SX5, whole genome shotgun sequencing project.</title>
        <authorList>
            <person name="Zhao G."/>
            <person name="Shen L."/>
        </authorList>
    </citation>
    <scope>NUCLEOTIDE SEQUENCE [LARGE SCALE GENOMIC DNA]</scope>
    <source>
        <strain evidence="8 9">SX5</strain>
    </source>
</reference>
<gene>
    <name evidence="8" type="ORF">M2650_09355</name>
</gene>
<dbReference type="InterPro" id="IPR050482">
    <property type="entry name" value="Sensor_HK_TwoCompSys"/>
</dbReference>
<dbReference type="InterPro" id="IPR011712">
    <property type="entry name" value="Sig_transdc_His_kin_sub3_dim/P"/>
</dbReference>
<accession>A0ABT0MIX8</accession>
<keyword evidence="5" id="KW-0472">Membrane</keyword>
<dbReference type="InterPro" id="IPR036890">
    <property type="entry name" value="HATPase_C_sf"/>
</dbReference>
<feature type="transmembrane region" description="Helical" evidence="5">
    <location>
        <begin position="36"/>
        <end position="57"/>
    </location>
</feature>
<keyword evidence="2 8" id="KW-0418">Kinase</keyword>
<organism evidence="8 9">
    <name type="scientific">Luteimonas galliterrae</name>
    <dbReference type="NCBI Taxonomy" id="2940486"/>
    <lineage>
        <taxon>Bacteria</taxon>
        <taxon>Pseudomonadati</taxon>
        <taxon>Pseudomonadota</taxon>
        <taxon>Gammaproteobacteria</taxon>
        <taxon>Lysobacterales</taxon>
        <taxon>Lysobacteraceae</taxon>
        <taxon>Luteimonas</taxon>
    </lineage>
</organism>
<evidence type="ECO:0000313" key="9">
    <source>
        <dbReference type="Proteomes" id="UP001431217"/>
    </source>
</evidence>
<protein>
    <submittedName>
        <fullName evidence="8">Sensor histidine kinase</fullName>
    </submittedName>
</protein>
<evidence type="ECO:0000256" key="5">
    <source>
        <dbReference type="SAM" id="Phobius"/>
    </source>
</evidence>
<dbReference type="Pfam" id="PF02518">
    <property type="entry name" value="HATPase_c"/>
    <property type="match status" value="1"/>
</dbReference>
<feature type="region of interest" description="Disordered" evidence="4">
    <location>
        <begin position="360"/>
        <end position="384"/>
    </location>
</feature>
<feature type="transmembrane region" description="Helical" evidence="5">
    <location>
        <begin position="12"/>
        <end position="29"/>
    </location>
</feature>
<evidence type="ECO:0000256" key="1">
    <source>
        <dbReference type="ARBA" id="ARBA00022679"/>
    </source>
</evidence>
<feature type="transmembrane region" description="Helical" evidence="5">
    <location>
        <begin position="102"/>
        <end position="123"/>
    </location>
</feature>
<proteinExistence type="predicted"/>
<feature type="domain" description="Signal transduction histidine kinase subgroup 3 dimerisation and phosphoacceptor" evidence="7">
    <location>
        <begin position="172"/>
        <end position="238"/>
    </location>
</feature>
<dbReference type="GO" id="GO:0016301">
    <property type="term" value="F:kinase activity"/>
    <property type="evidence" value="ECO:0007669"/>
    <property type="project" value="UniProtKB-KW"/>
</dbReference>
<evidence type="ECO:0000256" key="3">
    <source>
        <dbReference type="ARBA" id="ARBA00023012"/>
    </source>
</evidence>
<evidence type="ECO:0000256" key="2">
    <source>
        <dbReference type="ARBA" id="ARBA00022777"/>
    </source>
</evidence>
<comment type="caution">
    <text evidence="8">The sequence shown here is derived from an EMBL/GenBank/DDBJ whole genome shotgun (WGS) entry which is preliminary data.</text>
</comment>
<feature type="transmembrane region" description="Helical" evidence="5">
    <location>
        <begin position="63"/>
        <end position="90"/>
    </location>
</feature>
<dbReference type="SUPFAM" id="SSF55874">
    <property type="entry name" value="ATPase domain of HSP90 chaperone/DNA topoisomerase II/histidine kinase"/>
    <property type="match status" value="1"/>
</dbReference>
<keyword evidence="1" id="KW-0808">Transferase</keyword>
<sequence>MVRQGKSPWTDGVHLLWSIWVFITPIFSPNGYSARWALLTLASYPLFVLLYAMTLLAPRRISYRYALGMVALSMAMLPGYPAGISYFIFGCVMLRTADKRNALAYLAQLAVLNIVFVGWAKWIGYPWQMLVWIPAMTMIIGVIVNVERANQEKDAALKLSHDEVRRLAATAERERIGRDLHDLLGHTLSLITLKLELSRKLFDRDSEASRREVEEAEKIARHALAEVRSAVTGIRATDLAAELASVRLLLESSMVHFAYDPPPGLPAEIERALSLVLREAATNIARHAQATHAQVAFACEGDSVRLRIDDNGNGGIVADGNGLCGMRERIAALGGTLSIESPKGQGTKLLVRVPVKPPRAFADGMPSHADDEPAPAPGARLNAA</sequence>
<keyword evidence="5" id="KW-0812">Transmembrane</keyword>
<evidence type="ECO:0000259" key="7">
    <source>
        <dbReference type="Pfam" id="PF07730"/>
    </source>
</evidence>
<dbReference type="EMBL" id="JAMBEP010000001">
    <property type="protein sequence ID" value="MCL1634836.1"/>
    <property type="molecule type" value="Genomic_DNA"/>
</dbReference>
<dbReference type="Gene3D" id="3.30.565.10">
    <property type="entry name" value="Histidine kinase-like ATPase, C-terminal domain"/>
    <property type="match status" value="1"/>
</dbReference>
<feature type="transmembrane region" description="Helical" evidence="5">
    <location>
        <begin position="129"/>
        <end position="146"/>
    </location>
</feature>